<evidence type="ECO:0000313" key="2">
    <source>
        <dbReference type="Proteomes" id="UP001627154"/>
    </source>
</evidence>
<dbReference type="Proteomes" id="UP001627154">
    <property type="component" value="Unassembled WGS sequence"/>
</dbReference>
<organism evidence="1 2">
    <name type="scientific">Trichogramma kaykai</name>
    <dbReference type="NCBI Taxonomy" id="54128"/>
    <lineage>
        <taxon>Eukaryota</taxon>
        <taxon>Metazoa</taxon>
        <taxon>Ecdysozoa</taxon>
        <taxon>Arthropoda</taxon>
        <taxon>Hexapoda</taxon>
        <taxon>Insecta</taxon>
        <taxon>Pterygota</taxon>
        <taxon>Neoptera</taxon>
        <taxon>Endopterygota</taxon>
        <taxon>Hymenoptera</taxon>
        <taxon>Apocrita</taxon>
        <taxon>Proctotrupomorpha</taxon>
        <taxon>Chalcidoidea</taxon>
        <taxon>Trichogrammatidae</taxon>
        <taxon>Trichogramma</taxon>
    </lineage>
</organism>
<protein>
    <submittedName>
        <fullName evidence="1">Uncharacterized protein</fullName>
    </submittedName>
</protein>
<keyword evidence="2" id="KW-1185">Reference proteome</keyword>
<comment type="caution">
    <text evidence="1">The sequence shown here is derived from an EMBL/GenBank/DDBJ whole genome shotgun (WGS) entry which is preliminary data.</text>
</comment>
<name>A0ABD2W030_9HYME</name>
<gene>
    <name evidence="1" type="ORF">TKK_018232</name>
</gene>
<reference evidence="1 2" key="1">
    <citation type="journal article" date="2024" name="bioRxiv">
        <title>A reference genome for Trichogramma kaykai: A tiny desert-dwelling parasitoid wasp with competing sex-ratio distorters.</title>
        <authorList>
            <person name="Culotta J."/>
            <person name="Lindsey A.R."/>
        </authorList>
    </citation>
    <scope>NUCLEOTIDE SEQUENCE [LARGE SCALE GENOMIC DNA]</scope>
    <source>
        <strain evidence="1 2">KSX58</strain>
    </source>
</reference>
<dbReference type="AlphaFoldDB" id="A0ABD2W030"/>
<accession>A0ABD2W030</accession>
<proteinExistence type="predicted"/>
<sequence>MVIRISAIHFARRIERCTGTEAKKMSTRSCNCSRERERERERRREHHVVRYAHGLRLGINTKNDNVIESNILQDVIMTDTK</sequence>
<dbReference type="EMBL" id="JBJJXI010000147">
    <property type="protein sequence ID" value="KAL3386375.1"/>
    <property type="molecule type" value="Genomic_DNA"/>
</dbReference>
<evidence type="ECO:0000313" key="1">
    <source>
        <dbReference type="EMBL" id="KAL3386375.1"/>
    </source>
</evidence>